<keyword evidence="10" id="KW-1185">Reference proteome</keyword>
<dbReference type="InterPro" id="IPR039104">
    <property type="entry name" value="6PGL"/>
</dbReference>
<evidence type="ECO:0000256" key="2">
    <source>
        <dbReference type="ARBA" id="ARBA00002681"/>
    </source>
</evidence>
<evidence type="ECO:0000313" key="10">
    <source>
        <dbReference type="Proteomes" id="UP000199527"/>
    </source>
</evidence>
<feature type="domain" description="Glucosamine/galactosamine-6-phosphate isomerase" evidence="8">
    <location>
        <begin position="12"/>
        <end position="222"/>
    </location>
</feature>
<dbReference type="EC" id="3.1.1.31" evidence="5 7"/>
<dbReference type="Proteomes" id="UP000199527">
    <property type="component" value="Unassembled WGS sequence"/>
</dbReference>
<evidence type="ECO:0000256" key="4">
    <source>
        <dbReference type="ARBA" id="ARBA00010662"/>
    </source>
</evidence>
<evidence type="ECO:0000256" key="1">
    <source>
        <dbReference type="ARBA" id="ARBA00000832"/>
    </source>
</evidence>
<dbReference type="Pfam" id="PF01182">
    <property type="entry name" value="Glucosamine_iso"/>
    <property type="match status" value="1"/>
</dbReference>
<name>A0A1G9BN47_9GAMM</name>
<reference evidence="10" key="1">
    <citation type="submission" date="2016-10" db="EMBL/GenBank/DDBJ databases">
        <authorList>
            <person name="Varghese N."/>
            <person name="Submissions S."/>
        </authorList>
    </citation>
    <scope>NUCLEOTIDE SEQUENCE [LARGE SCALE GENOMIC DNA]</scope>
    <source>
        <strain evidence="10">DSM 23317</strain>
    </source>
</reference>
<dbReference type="UniPathway" id="UPA00115">
    <property type="reaction ID" value="UER00409"/>
</dbReference>
<dbReference type="InterPro" id="IPR006148">
    <property type="entry name" value="Glc/Gal-6P_isomerase"/>
</dbReference>
<dbReference type="PANTHER" id="PTHR11054:SF0">
    <property type="entry name" value="6-PHOSPHOGLUCONOLACTONASE"/>
    <property type="match status" value="1"/>
</dbReference>
<organism evidence="9 10">
    <name type="scientific">Ferrimonas sediminum</name>
    <dbReference type="NCBI Taxonomy" id="718193"/>
    <lineage>
        <taxon>Bacteria</taxon>
        <taxon>Pseudomonadati</taxon>
        <taxon>Pseudomonadota</taxon>
        <taxon>Gammaproteobacteria</taxon>
        <taxon>Alteromonadales</taxon>
        <taxon>Ferrimonadaceae</taxon>
        <taxon>Ferrimonas</taxon>
    </lineage>
</organism>
<dbReference type="Gene3D" id="3.40.50.1360">
    <property type="match status" value="1"/>
</dbReference>
<accession>A0A1G9BN47</accession>
<dbReference type="GO" id="GO:0017057">
    <property type="term" value="F:6-phosphogluconolactonase activity"/>
    <property type="evidence" value="ECO:0007669"/>
    <property type="project" value="UniProtKB-UniRule"/>
</dbReference>
<dbReference type="InterPro" id="IPR037171">
    <property type="entry name" value="NagB/RpiA_transferase-like"/>
</dbReference>
<evidence type="ECO:0000313" key="9">
    <source>
        <dbReference type="EMBL" id="SDK40887.1"/>
    </source>
</evidence>
<dbReference type="EMBL" id="FNEM01000032">
    <property type="protein sequence ID" value="SDK40887.1"/>
    <property type="molecule type" value="Genomic_DNA"/>
</dbReference>
<dbReference type="NCBIfam" id="TIGR01198">
    <property type="entry name" value="pgl"/>
    <property type="match status" value="1"/>
</dbReference>
<dbReference type="GO" id="GO:0005975">
    <property type="term" value="P:carbohydrate metabolic process"/>
    <property type="evidence" value="ECO:0007669"/>
    <property type="project" value="UniProtKB-UniRule"/>
</dbReference>
<dbReference type="InterPro" id="IPR005900">
    <property type="entry name" value="6-phosphogluconolactonase_DevB"/>
</dbReference>
<dbReference type="PANTHER" id="PTHR11054">
    <property type="entry name" value="6-PHOSPHOGLUCONOLACTONASE"/>
    <property type="match status" value="1"/>
</dbReference>
<evidence type="ECO:0000256" key="6">
    <source>
        <dbReference type="ARBA" id="ARBA00020337"/>
    </source>
</evidence>
<sequence>MIKLSVFKPFDTAQHLAQTLAAKIAAQLQSAIDSRGSASLVVSGGSTPLLLFSELSRQAIDWQEVFVTLADERWVDPEHADSNERLVREHLLTNRASAAKFRGLKNSYAQVDDGVLMTEEVLSNLPRPLDVVILGMGNDGHTASLFPCSEQLALGLATPKTCLAVHPTTAPHGRLSLSLKTLLDSKQIYLHLHGEGKKAVLEQVLQSDDATEMPIRAVLNQRKTPVDVYWSQAS</sequence>
<proteinExistence type="inferred from homology"/>
<evidence type="ECO:0000259" key="8">
    <source>
        <dbReference type="Pfam" id="PF01182"/>
    </source>
</evidence>
<comment type="catalytic activity">
    <reaction evidence="1 7">
        <text>6-phospho-D-glucono-1,5-lactone + H2O = 6-phospho-D-gluconate + H(+)</text>
        <dbReference type="Rhea" id="RHEA:12556"/>
        <dbReference type="ChEBI" id="CHEBI:15377"/>
        <dbReference type="ChEBI" id="CHEBI:15378"/>
        <dbReference type="ChEBI" id="CHEBI:57955"/>
        <dbReference type="ChEBI" id="CHEBI:58759"/>
        <dbReference type="EC" id="3.1.1.31"/>
    </reaction>
</comment>
<dbReference type="RefSeq" id="WP_090368512.1">
    <property type="nucleotide sequence ID" value="NZ_FNEM01000032.1"/>
</dbReference>
<dbReference type="OrthoDB" id="9810967at2"/>
<evidence type="ECO:0000256" key="5">
    <source>
        <dbReference type="ARBA" id="ARBA00013198"/>
    </source>
</evidence>
<dbReference type="CDD" id="cd01400">
    <property type="entry name" value="6PGL"/>
    <property type="match status" value="1"/>
</dbReference>
<comment type="similarity">
    <text evidence="4 7">Belongs to the glucosamine/galactosamine-6-phosphate isomerase family. 6-phosphogluconolactonase subfamily.</text>
</comment>
<dbReference type="SUPFAM" id="SSF100950">
    <property type="entry name" value="NagB/RpiA/CoA transferase-like"/>
    <property type="match status" value="1"/>
</dbReference>
<comment type="pathway">
    <text evidence="3 7">Carbohydrate degradation; pentose phosphate pathway; D-ribulose 5-phosphate from D-glucose 6-phosphate (oxidative stage): step 2/3.</text>
</comment>
<dbReference type="AlphaFoldDB" id="A0A1G9BN47"/>
<comment type="function">
    <text evidence="2 7">Hydrolysis of 6-phosphogluconolactone to 6-phosphogluconate.</text>
</comment>
<protein>
    <recommendedName>
        <fullName evidence="6 7">6-phosphogluconolactonase</fullName>
        <shortName evidence="7">6PGL</shortName>
        <ecNumber evidence="5 7">3.1.1.31</ecNumber>
    </recommendedName>
</protein>
<gene>
    <name evidence="7" type="primary">pgl</name>
    <name evidence="9" type="ORF">SAMN04488540_1328</name>
</gene>
<keyword evidence="7" id="KW-0378">Hydrolase</keyword>
<evidence type="ECO:0000256" key="3">
    <source>
        <dbReference type="ARBA" id="ARBA00004961"/>
    </source>
</evidence>
<dbReference type="GO" id="GO:0006098">
    <property type="term" value="P:pentose-phosphate shunt"/>
    <property type="evidence" value="ECO:0007669"/>
    <property type="project" value="UniProtKB-UniPathway"/>
</dbReference>
<evidence type="ECO:0000256" key="7">
    <source>
        <dbReference type="RuleBase" id="RU365095"/>
    </source>
</evidence>